<keyword evidence="2" id="KW-1185">Reference proteome</keyword>
<protein>
    <submittedName>
        <fullName evidence="1">DUF2889 domain-containing protein</fullName>
    </submittedName>
</protein>
<dbReference type="EMBL" id="JAGIYZ010000001">
    <property type="protein sequence ID" value="MBP0462530.1"/>
    <property type="molecule type" value="Genomic_DNA"/>
</dbReference>
<proteinExistence type="predicted"/>
<dbReference type="Pfam" id="PF11136">
    <property type="entry name" value="DUF2889"/>
    <property type="match status" value="1"/>
</dbReference>
<evidence type="ECO:0000313" key="1">
    <source>
        <dbReference type="EMBL" id="MBP0462530.1"/>
    </source>
</evidence>
<comment type="caution">
    <text evidence="1">The sequence shown here is derived from an EMBL/GenBank/DDBJ whole genome shotgun (WGS) entry which is preliminary data.</text>
</comment>
<dbReference type="Proteomes" id="UP000680815">
    <property type="component" value="Unassembled WGS sequence"/>
</dbReference>
<dbReference type="RefSeq" id="WP_209349898.1">
    <property type="nucleotide sequence ID" value="NZ_JAGIYZ010000001.1"/>
</dbReference>
<evidence type="ECO:0000313" key="2">
    <source>
        <dbReference type="Proteomes" id="UP000680815"/>
    </source>
</evidence>
<sequence length="190" mass="21170">MPLSAPADRQPMHRRVIDMQGYARADGLYDIEASLLDTKSYGFENEEKGWLAPGTPLHGMWIRLTVDDDLLIHACEASSDHTPYAICPQAAPNFARLAGLRIGPGFNKAVQERVGGTLGCTHLREMLAQMATVAYQTLYPVRRQKELAREEATGVREKPKIIGTCLAYHPDSPVVAMRWPWLVEDRNAAE</sequence>
<organism evidence="1 2">
    <name type="scientific">Roseomonas nitratireducens</name>
    <dbReference type="NCBI Taxonomy" id="2820810"/>
    <lineage>
        <taxon>Bacteria</taxon>
        <taxon>Pseudomonadati</taxon>
        <taxon>Pseudomonadota</taxon>
        <taxon>Alphaproteobacteria</taxon>
        <taxon>Acetobacterales</taxon>
        <taxon>Roseomonadaceae</taxon>
        <taxon>Roseomonas</taxon>
    </lineage>
</organism>
<reference evidence="1 2" key="1">
    <citation type="submission" date="2021-03" db="EMBL/GenBank/DDBJ databases">
        <authorList>
            <person name="So Y."/>
        </authorList>
    </citation>
    <scope>NUCLEOTIDE SEQUENCE [LARGE SCALE GENOMIC DNA]</scope>
    <source>
        <strain evidence="1 2">PWR1</strain>
    </source>
</reference>
<name>A0ABS4AMF0_9PROT</name>
<accession>A0ABS4AMF0</accession>
<gene>
    <name evidence="1" type="ORF">J5Y09_01280</name>
</gene>
<dbReference type="InterPro" id="IPR021312">
    <property type="entry name" value="DUF2889"/>
</dbReference>